<evidence type="ECO:0000256" key="3">
    <source>
        <dbReference type="ARBA" id="ARBA00023163"/>
    </source>
</evidence>
<dbReference type="RefSeq" id="WP_044646451.1">
    <property type="nucleotide sequence ID" value="NZ_JTHP01000022.1"/>
</dbReference>
<dbReference type="InterPro" id="IPR009057">
    <property type="entry name" value="Homeodomain-like_sf"/>
</dbReference>
<dbReference type="InterPro" id="IPR018060">
    <property type="entry name" value="HTH_AraC"/>
</dbReference>
<evidence type="ECO:0000313" key="5">
    <source>
        <dbReference type="EMBL" id="KJD45229.1"/>
    </source>
</evidence>
<evidence type="ECO:0000313" key="6">
    <source>
        <dbReference type="Proteomes" id="UP000032534"/>
    </source>
</evidence>
<dbReference type="SUPFAM" id="SSF51215">
    <property type="entry name" value="Regulatory protein AraC"/>
    <property type="match status" value="1"/>
</dbReference>
<sequence length="262" mass="30533">MITMTDMRQDHGIDWYEKAGPNSSDDDLLFILVTFGKCVYWVNGCKFILGKGEALILPGHLPYYGKSIPTLFHTKYVIHCHKTCTNHALPLLNTGQPLLIKLGCYDMLHERIKSVYYQWTERPSYYALMADCLLTEAMIYINQEWDKGAVSCDKEKHVEHMKQYIQNHYREKVTKEELGDAIRKTPNYAATLLREVTRQTISEHVHTQRIKTAIYMLTESRLTIREISEYVGYSDVSYFHRIFKRLTGCSPSEFLDERSSIV</sequence>
<accession>A0A0D7X1U5</accession>
<dbReference type="InterPro" id="IPR020449">
    <property type="entry name" value="Tscrpt_reg_AraC-type_HTH"/>
</dbReference>
<dbReference type="SMART" id="SM00342">
    <property type="entry name" value="HTH_ARAC"/>
    <property type="match status" value="1"/>
</dbReference>
<dbReference type="InterPro" id="IPR018062">
    <property type="entry name" value="HTH_AraC-typ_CS"/>
</dbReference>
<feature type="domain" description="HTH araC/xylS-type" evidence="4">
    <location>
        <begin position="159"/>
        <end position="257"/>
    </location>
</feature>
<dbReference type="PROSITE" id="PS01124">
    <property type="entry name" value="HTH_ARAC_FAMILY_2"/>
    <property type="match status" value="1"/>
</dbReference>
<dbReference type="Proteomes" id="UP000032534">
    <property type="component" value="Unassembled WGS sequence"/>
</dbReference>
<protein>
    <submittedName>
        <fullName evidence="5">AraC family transcriptional regulator</fullName>
    </submittedName>
</protein>
<dbReference type="AlphaFoldDB" id="A0A0D7X1U5"/>
<dbReference type="OrthoDB" id="2644630at2"/>
<dbReference type="PROSITE" id="PS00041">
    <property type="entry name" value="HTH_ARAC_FAMILY_1"/>
    <property type="match status" value="1"/>
</dbReference>
<reference evidence="5 6" key="1">
    <citation type="submission" date="2014-11" db="EMBL/GenBank/DDBJ databases">
        <title>Draft Genome Sequences of Paenibacillus polymyxa NRRL B-30509 and Paenibacillus terrae NRRL B-30644, Strains from a Poultry Environment that Produce Tridecaptin A and Paenicidins.</title>
        <authorList>
            <person name="van Belkum M.J."/>
            <person name="Lohans C.T."/>
            <person name="Vederas J.C."/>
        </authorList>
    </citation>
    <scope>NUCLEOTIDE SEQUENCE [LARGE SCALE GENOMIC DNA]</scope>
    <source>
        <strain evidence="5 6">NRRL B-30644</strain>
    </source>
</reference>
<keyword evidence="6" id="KW-1185">Reference proteome</keyword>
<organism evidence="5 6">
    <name type="scientific">Paenibacillus terrae</name>
    <dbReference type="NCBI Taxonomy" id="159743"/>
    <lineage>
        <taxon>Bacteria</taxon>
        <taxon>Bacillati</taxon>
        <taxon>Bacillota</taxon>
        <taxon>Bacilli</taxon>
        <taxon>Bacillales</taxon>
        <taxon>Paenibacillaceae</taxon>
        <taxon>Paenibacillus</taxon>
    </lineage>
</organism>
<dbReference type="SUPFAM" id="SSF46689">
    <property type="entry name" value="Homeodomain-like"/>
    <property type="match status" value="1"/>
</dbReference>
<evidence type="ECO:0000259" key="4">
    <source>
        <dbReference type="PROSITE" id="PS01124"/>
    </source>
</evidence>
<dbReference type="GO" id="GO:0003700">
    <property type="term" value="F:DNA-binding transcription factor activity"/>
    <property type="evidence" value="ECO:0007669"/>
    <property type="project" value="InterPro"/>
</dbReference>
<comment type="caution">
    <text evidence="5">The sequence shown here is derived from an EMBL/GenBank/DDBJ whole genome shotgun (WGS) entry which is preliminary data.</text>
</comment>
<dbReference type="Pfam" id="PF12833">
    <property type="entry name" value="HTH_18"/>
    <property type="match status" value="1"/>
</dbReference>
<dbReference type="PATRIC" id="fig|159743.3.peg.2795"/>
<keyword evidence="1" id="KW-0805">Transcription regulation</keyword>
<gene>
    <name evidence="5" type="ORF">QD47_12545</name>
</gene>
<evidence type="ECO:0000256" key="2">
    <source>
        <dbReference type="ARBA" id="ARBA00023125"/>
    </source>
</evidence>
<dbReference type="EMBL" id="JTHP01000022">
    <property type="protein sequence ID" value="KJD45229.1"/>
    <property type="molecule type" value="Genomic_DNA"/>
</dbReference>
<dbReference type="GO" id="GO:0043565">
    <property type="term" value="F:sequence-specific DNA binding"/>
    <property type="evidence" value="ECO:0007669"/>
    <property type="project" value="InterPro"/>
</dbReference>
<keyword evidence="2" id="KW-0238">DNA-binding</keyword>
<keyword evidence="3" id="KW-0804">Transcription</keyword>
<name>A0A0D7X1U5_9BACL</name>
<proteinExistence type="predicted"/>
<dbReference type="PRINTS" id="PR00032">
    <property type="entry name" value="HTHARAC"/>
</dbReference>
<evidence type="ECO:0000256" key="1">
    <source>
        <dbReference type="ARBA" id="ARBA00023015"/>
    </source>
</evidence>
<dbReference type="PANTHER" id="PTHR43280:SF28">
    <property type="entry name" value="HTH-TYPE TRANSCRIPTIONAL ACTIVATOR RHAS"/>
    <property type="match status" value="1"/>
</dbReference>
<dbReference type="Gene3D" id="1.10.10.60">
    <property type="entry name" value="Homeodomain-like"/>
    <property type="match status" value="2"/>
</dbReference>
<dbReference type="InterPro" id="IPR037923">
    <property type="entry name" value="HTH-like"/>
</dbReference>
<dbReference type="PANTHER" id="PTHR43280">
    <property type="entry name" value="ARAC-FAMILY TRANSCRIPTIONAL REGULATOR"/>
    <property type="match status" value="1"/>
</dbReference>